<proteinExistence type="predicted"/>
<dbReference type="GO" id="GO:0034256">
    <property type="term" value="F:chlorophyll(ide) b reductase activity"/>
    <property type="evidence" value="ECO:0007669"/>
    <property type="project" value="TreeGrafter"/>
</dbReference>
<dbReference type="InterPro" id="IPR052625">
    <property type="entry name" value="Chl_b_Red"/>
</dbReference>
<dbReference type="SMART" id="SM00360">
    <property type="entry name" value="RRM"/>
    <property type="match status" value="2"/>
</dbReference>
<evidence type="ECO:0000313" key="4">
    <source>
        <dbReference type="EMBL" id="RMZ53505.1"/>
    </source>
</evidence>
<dbReference type="InterPro" id="IPR000504">
    <property type="entry name" value="RRM_dom"/>
</dbReference>
<feature type="compositionally biased region" description="Basic and acidic residues" evidence="2">
    <location>
        <begin position="45"/>
        <end position="54"/>
    </location>
</feature>
<keyword evidence="1" id="KW-0694">RNA-binding</keyword>
<feature type="region of interest" description="Disordered" evidence="2">
    <location>
        <begin position="306"/>
        <end position="327"/>
    </location>
</feature>
<dbReference type="InterPro" id="IPR012677">
    <property type="entry name" value="Nucleotide-bd_a/b_plait_sf"/>
</dbReference>
<feature type="compositionally biased region" description="Low complexity" evidence="2">
    <location>
        <begin position="157"/>
        <end position="171"/>
    </location>
</feature>
<dbReference type="InterPro" id="IPR002347">
    <property type="entry name" value="SDR_fam"/>
</dbReference>
<dbReference type="Pfam" id="PF00106">
    <property type="entry name" value="adh_short"/>
    <property type="match status" value="1"/>
</dbReference>
<evidence type="ECO:0000256" key="2">
    <source>
        <dbReference type="SAM" id="MobiDB-lite"/>
    </source>
</evidence>
<name>A0A3M7KUV7_AUXPR</name>
<evidence type="ECO:0000256" key="1">
    <source>
        <dbReference type="PROSITE-ProRule" id="PRU00176"/>
    </source>
</evidence>
<feature type="domain" description="RRM" evidence="3">
    <location>
        <begin position="333"/>
        <end position="417"/>
    </location>
</feature>
<evidence type="ECO:0000313" key="5">
    <source>
        <dbReference type="Proteomes" id="UP000279271"/>
    </source>
</evidence>
<feature type="compositionally biased region" description="Acidic residues" evidence="2">
    <location>
        <begin position="172"/>
        <end position="186"/>
    </location>
</feature>
<dbReference type="InterPro" id="IPR036291">
    <property type="entry name" value="NAD(P)-bd_dom_sf"/>
</dbReference>
<gene>
    <name evidence="4" type="ORF">APUTEX25_003327</name>
</gene>
<dbReference type="EMBL" id="QOKY01000197">
    <property type="protein sequence ID" value="RMZ53505.1"/>
    <property type="molecule type" value="Genomic_DNA"/>
</dbReference>
<comment type="caution">
    <text evidence="4">The sequence shown here is derived from an EMBL/GenBank/DDBJ whole genome shotgun (WGS) entry which is preliminary data.</text>
</comment>
<organism evidence="4 5">
    <name type="scientific">Auxenochlorella protothecoides</name>
    <name type="common">Green microalga</name>
    <name type="synonym">Chlorella protothecoides</name>
    <dbReference type="NCBI Taxonomy" id="3075"/>
    <lineage>
        <taxon>Eukaryota</taxon>
        <taxon>Viridiplantae</taxon>
        <taxon>Chlorophyta</taxon>
        <taxon>core chlorophytes</taxon>
        <taxon>Trebouxiophyceae</taxon>
        <taxon>Chlorellales</taxon>
        <taxon>Chlorellaceae</taxon>
        <taxon>Auxenochlorella</taxon>
    </lineage>
</organism>
<protein>
    <recommendedName>
        <fullName evidence="3">RRM domain-containing protein</fullName>
    </recommendedName>
</protein>
<dbReference type="PANTHER" id="PTHR24314:SF21">
    <property type="entry name" value="CHLOROPHYLL(IDE) B REDUCTASE NYC1, CHLOROPLASTIC-RELATED"/>
    <property type="match status" value="1"/>
</dbReference>
<dbReference type="Proteomes" id="UP000279271">
    <property type="component" value="Unassembled WGS sequence"/>
</dbReference>
<dbReference type="SUPFAM" id="SSF51735">
    <property type="entry name" value="NAD(P)-binding Rossmann-fold domains"/>
    <property type="match status" value="1"/>
</dbReference>
<dbReference type="Gene3D" id="3.40.50.720">
    <property type="entry name" value="NAD(P)-binding Rossmann-like Domain"/>
    <property type="match status" value="1"/>
</dbReference>
<dbReference type="InterPro" id="IPR035979">
    <property type="entry name" value="RBD_domain_sf"/>
</dbReference>
<dbReference type="GO" id="GO:0015996">
    <property type="term" value="P:chlorophyll catabolic process"/>
    <property type="evidence" value="ECO:0007669"/>
    <property type="project" value="TreeGrafter"/>
</dbReference>
<dbReference type="GO" id="GO:0003723">
    <property type="term" value="F:RNA binding"/>
    <property type="evidence" value="ECO:0007669"/>
    <property type="project" value="UniProtKB-UniRule"/>
</dbReference>
<dbReference type="SUPFAM" id="SSF54928">
    <property type="entry name" value="RNA-binding domain, RBD"/>
    <property type="match status" value="2"/>
</dbReference>
<dbReference type="PROSITE" id="PS50102">
    <property type="entry name" value="RRM"/>
    <property type="match status" value="2"/>
</dbReference>
<reference evidence="5" key="1">
    <citation type="journal article" date="2018" name="Algal Res.">
        <title>Characterization of plant carbon substrate utilization by Auxenochlorella protothecoides.</title>
        <authorList>
            <person name="Vogler B.W."/>
            <person name="Starkenburg S.R."/>
            <person name="Sudasinghe N."/>
            <person name="Schambach J.Y."/>
            <person name="Rollin J.A."/>
            <person name="Pattathil S."/>
            <person name="Barry A.N."/>
        </authorList>
    </citation>
    <scope>NUCLEOTIDE SEQUENCE [LARGE SCALE GENOMIC DNA]</scope>
    <source>
        <strain evidence="5">UTEX 25</strain>
    </source>
</reference>
<accession>A0A3M7KUV7</accession>
<dbReference type="Pfam" id="PF00076">
    <property type="entry name" value="RRM_1"/>
    <property type="match status" value="2"/>
</dbReference>
<sequence length="731" mass="76226">MNNSGLLYPRYIRPQDIVLGPPQPPISNGVAAIVPPTKTRAKPRWSSEQKEAVKASKTTPSAEPAVPGAAPAATPDGAPSAAAAIPEKGQKVKRAKLAPEERVSGPGNADEASRMRSTLAGAFSFGFQPAGTPQAEAGPSSSSEEEEEQVLHISGTPAAAPAPAAAETSSSSEEESSSSSSDEEEAMPVTSAAAGGAQDGEFVPRRVYVGGMPYRFTEAEIREYWGYCGEIESMDIMTFPDTGRFRGIAFITFATEEAYQAALGYDGEDCEGQRVKVQRCKAPTSVRRQAAPAIAAPTAAAPAAAIPPTQAGASPAPPAADARGSAPKTPGYHVAYVGNVAYDADEATLQKLFEPFNVTLVRLHTDKETGRPKGFAHVHFRRGGHGGVPDEASLDGALQLNGTQLMGRAIKVGYAQAKKNHSEQRLHRDPTALLLVGRAILSSLKTSARFRADNTPHPSGLKVVITGGTRGLGLALARQFLALGDDVVICSRHAEAVERTVSALRDAFPGAVVAGVACDVSVPEDVDRLGAEAQEILGGIDIWVANAALRGLARADLVHTSPGDIQAIVGANLTGSLLCARTALKIMSESGCKGKFFLMAGRGSRGDATPKNPVYGATKQALVQLSASLAASVQGSPVSVHLVSPGMVATDLLLPLADTAKSARLINILAEEPETVAGWLVPRLRGATGNGGYLQYLTIPGALFRFATAGRRRNRFVSESQSRVGAGFTRI</sequence>
<dbReference type="PRINTS" id="PR00081">
    <property type="entry name" value="GDHRDH"/>
</dbReference>
<dbReference type="CDD" id="cd12271">
    <property type="entry name" value="RRM1_PHIP1"/>
    <property type="match status" value="1"/>
</dbReference>
<dbReference type="GO" id="GO:0010304">
    <property type="term" value="P:PSII associated light-harvesting complex II catabolic process"/>
    <property type="evidence" value="ECO:0007669"/>
    <property type="project" value="TreeGrafter"/>
</dbReference>
<dbReference type="PANTHER" id="PTHR24314">
    <property type="entry name" value="NON-SPECIFIC LIPID TRANSFER PROTEIN-RELATED"/>
    <property type="match status" value="1"/>
</dbReference>
<evidence type="ECO:0000259" key="3">
    <source>
        <dbReference type="PROSITE" id="PS50102"/>
    </source>
</evidence>
<dbReference type="Gene3D" id="3.30.70.330">
    <property type="match status" value="2"/>
</dbReference>
<feature type="region of interest" description="Disordered" evidence="2">
    <location>
        <begin position="28"/>
        <end position="197"/>
    </location>
</feature>
<feature type="compositionally biased region" description="Low complexity" evidence="2">
    <location>
        <begin position="60"/>
        <end position="86"/>
    </location>
</feature>
<feature type="domain" description="RRM" evidence="3">
    <location>
        <begin position="205"/>
        <end position="282"/>
    </location>
</feature>
<dbReference type="InterPro" id="IPR034361">
    <property type="entry name" value="PHIP1_RRM1"/>
</dbReference>
<dbReference type="AlphaFoldDB" id="A0A3M7KUV7"/>
<dbReference type="CDD" id="cd05233">
    <property type="entry name" value="SDR_c"/>
    <property type="match status" value="1"/>
</dbReference>